<evidence type="ECO:0000313" key="3">
    <source>
        <dbReference type="Proteomes" id="UP000475214"/>
    </source>
</evidence>
<dbReference type="Pfam" id="PF06089">
    <property type="entry name" value="Asparaginase_II"/>
    <property type="match status" value="1"/>
</dbReference>
<keyword evidence="3" id="KW-1185">Reference proteome</keyword>
<dbReference type="InterPro" id="IPR010349">
    <property type="entry name" value="Asparaginase_II"/>
</dbReference>
<dbReference type="RefSeq" id="WP_163733500.1">
    <property type="nucleotide sequence ID" value="NZ_JAAGOA010000003.1"/>
</dbReference>
<name>A0A6L9S4P7_9ACTN</name>
<dbReference type="Proteomes" id="UP000475214">
    <property type="component" value="Unassembled WGS sequence"/>
</dbReference>
<dbReference type="AlphaFoldDB" id="A0A6L9S4P7"/>
<gene>
    <name evidence="2" type="ORF">G1H10_04785</name>
</gene>
<protein>
    <submittedName>
        <fullName evidence="2">Asparaginase</fullName>
    </submittedName>
</protein>
<accession>A0A6L9S4P7</accession>
<dbReference type="EMBL" id="JAAGOA010000003">
    <property type="protein sequence ID" value="NED99477.1"/>
    <property type="molecule type" value="Genomic_DNA"/>
</dbReference>
<dbReference type="PANTHER" id="PTHR42110:SF1">
    <property type="entry name" value="L-ASPARAGINASE, PUTATIVE (AFU_ORTHOLOGUE AFUA_3G11890)-RELATED"/>
    <property type="match status" value="1"/>
</dbReference>
<proteinExistence type="predicted"/>
<evidence type="ECO:0000256" key="1">
    <source>
        <dbReference type="SAM" id="MobiDB-lite"/>
    </source>
</evidence>
<feature type="compositionally biased region" description="Basic and acidic residues" evidence="1">
    <location>
        <begin position="112"/>
        <end position="124"/>
    </location>
</feature>
<organism evidence="2 3">
    <name type="scientific">Phytoactinopolyspora halotolerans</name>
    <dbReference type="NCBI Taxonomy" id="1981512"/>
    <lineage>
        <taxon>Bacteria</taxon>
        <taxon>Bacillati</taxon>
        <taxon>Actinomycetota</taxon>
        <taxon>Actinomycetes</taxon>
        <taxon>Jiangellales</taxon>
        <taxon>Jiangellaceae</taxon>
        <taxon>Phytoactinopolyspora</taxon>
    </lineage>
</organism>
<sequence>MSTQTVVVAEVVRSGLIESRHHGSVVALDADGSVAFAAGVTDKPMYPRSANKPAQAAAMVRMGLEVDDESLALAAASHSGEDFHLKGVRRILADAGLDASMLQNTPDWPLDEQSRHASIRRGDEPSSLAANCSGKHAAMLATCMVNGWPTDGYLAPDHPLQVRIAATVGELAGERIAHTGVDGCGAPLFALTLTGLARMFRSMAVAVPGTAERRVVGAIQRYPEHVSGTRRDEATLIRAVPGLFGKGGAEAVYAVALDDGRAVAVKIDDGGGRARPVVMAAVLRVLGVSAPGLDELATAPVLGGGAPVGQIRSCL</sequence>
<comment type="caution">
    <text evidence="2">The sequence shown here is derived from an EMBL/GenBank/DDBJ whole genome shotgun (WGS) entry which is preliminary data.</text>
</comment>
<evidence type="ECO:0000313" key="2">
    <source>
        <dbReference type="EMBL" id="NED99477.1"/>
    </source>
</evidence>
<feature type="region of interest" description="Disordered" evidence="1">
    <location>
        <begin position="104"/>
        <end position="125"/>
    </location>
</feature>
<reference evidence="2 3" key="1">
    <citation type="submission" date="2020-02" db="EMBL/GenBank/DDBJ databases">
        <authorList>
            <person name="Li X.-J."/>
            <person name="Han X.-M."/>
        </authorList>
    </citation>
    <scope>NUCLEOTIDE SEQUENCE [LARGE SCALE GENOMIC DNA]</scope>
    <source>
        <strain evidence="2 3">CCTCC AB 2017055</strain>
    </source>
</reference>
<dbReference type="PANTHER" id="PTHR42110">
    <property type="entry name" value="L-ASPARAGINASE, PUTATIVE (AFU_ORTHOLOGUE AFUA_3G11890)-RELATED"/>
    <property type="match status" value="1"/>
</dbReference>